<protein>
    <recommendedName>
        <fullName evidence="3">Increased recombination centers protein 6</fullName>
    </recommendedName>
</protein>
<dbReference type="GO" id="GO:0016192">
    <property type="term" value="P:vesicle-mediated transport"/>
    <property type="evidence" value="ECO:0007669"/>
    <property type="project" value="InterPro"/>
</dbReference>
<evidence type="ECO:0000256" key="3">
    <source>
        <dbReference type="ARBA" id="ARBA00015902"/>
    </source>
</evidence>
<dbReference type="GO" id="GO:0030674">
    <property type="term" value="F:protein-macromolecule adaptor activity"/>
    <property type="evidence" value="ECO:0007669"/>
    <property type="project" value="TreeGrafter"/>
</dbReference>
<dbReference type="Gene3D" id="3.40.50.11960">
    <property type="match status" value="1"/>
</dbReference>
<dbReference type="PANTHER" id="PTHR28043">
    <property type="entry name" value="INCREASED RECOMBINATION CENTERS PROTEIN 6"/>
    <property type="match status" value="1"/>
</dbReference>
<reference evidence="6" key="1">
    <citation type="journal article" date="2017" name="Genome Announc.">
        <title>Genome sequences of Cyberlindnera fabianii 65, Pichia kudriavzevii 129, and Saccharomyces cerevisiae 131 isolated from fermented masau fruits in Zimbabwe.</title>
        <authorList>
            <person name="van Rijswijck I.M.H."/>
            <person name="Derks M.F.L."/>
            <person name="Abee T."/>
            <person name="de Ridder D."/>
            <person name="Smid E.J."/>
        </authorList>
    </citation>
    <scope>NUCLEOTIDE SEQUENCE [LARGE SCALE GENOMIC DNA]</scope>
    <source>
        <strain evidence="6">65</strain>
    </source>
</reference>
<dbReference type="STRING" id="36022.A0A1V2LD00"/>
<dbReference type="PANTHER" id="PTHR28043:SF1">
    <property type="entry name" value="INCREASED RECOMBINATION CENTERS PROTEIN 6"/>
    <property type="match status" value="1"/>
</dbReference>
<comment type="caution">
    <text evidence="5">The sequence shown here is derived from an EMBL/GenBank/DDBJ whole genome shotgun (WGS) entry which is preliminary data.</text>
</comment>
<keyword evidence="4" id="KW-0160">Chromosomal rearrangement</keyword>
<keyword evidence="6" id="KW-1185">Reference proteome</keyword>
<comment type="similarity">
    <text evidence="2">Belongs to the IRC6 family.</text>
</comment>
<dbReference type="InterPro" id="IPR034627">
    <property type="entry name" value="Irc6"/>
</dbReference>
<sequence length="240" mass="27430">MKRDRLLIFGHSSLHKRGLVTHLDPTSSSATDGDTAIHPITLKTKYYTSSIDVWIDDSDDLDSWTMEYCGNEAREVRDVINGLVYCSDVKDFDSLEKELGKVRRVVDVLDEETEGDEEENEDEGWGGLKVCVLFGGVKEDFEDYEDVCLANGWECIQLDDKRDFNEFKERVGPMRFKEVVESHGWADNDAGESEADDEDAEDFDLIQMVDMLKKEKDRLASLPDHEREEAAKKFIESLSL</sequence>
<evidence type="ECO:0000313" key="5">
    <source>
        <dbReference type="EMBL" id="ONH69614.1"/>
    </source>
</evidence>
<accession>A0A1V2LD00</accession>
<dbReference type="EMBL" id="MPUK01000001">
    <property type="protein sequence ID" value="ONH69614.1"/>
    <property type="molecule type" value="Genomic_DNA"/>
</dbReference>
<evidence type="ECO:0000313" key="6">
    <source>
        <dbReference type="Proteomes" id="UP000189513"/>
    </source>
</evidence>
<name>A0A1V2LD00_CYBFA</name>
<comment type="function">
    <text evidence="1">Involved in gross chromosomal rearrangements (GCRs) and telomere healing.</text>
</comment>
<evidence type="ECO:0000256" key="4">
    <source>
        <dbReference type="ARBA" id="ARBA00022447"/>
    </source>
</evidence>
<organism evidence="5 6">
    <name type="scientific">Cyberlindnera fabianii</name>
    <name type="common">Yeast</name>
    <name type="synonym">Hansenula fabianii</name>
    <dbReference type="NCBI Taxonomy" id="36022"/>
    <lineage>
        <taxon>Eukaryota</taxon>
        <taxon>Fungi</taxon>
        <taxon>Dikarya</taxon>
        <taxon>Ascomycota</taxon>
        <taxon>Saccharomycotina</taxon>
        <taxon>Saccharomycetes</taxon>
        <taxon>Phaffomycetales</taxon>
        <taxon>Phaffomycetaceae</taxon>
        <taxon>Cyberlindnera</taxon>
    </lineage>
</organism>
<dbReference type="OMA" id="LMFTINM"/>
<evidence type="ECO:0000256" key="2">
    <source>
        <dbReference type="ARBA" id="ARBA00007973"/>
    </source>
</evidence>
<evidence type="ECO:0000256" key="1">
    <source>
        <dbReference type="ARBA" id="ARBA00002976"/>
    </source>
</evidence>
<gene>
    <name evidence="5" type="ORF">BON22_0091</name>
</gene>
<dbReference type="Proteomes" id="UP000189513">
    <property type="component" value="Unassembled WGS sequence"/>
</dbReference>
<dbReference type="VEuPathDB" id="FungiDB:BON22_0091"/>
<dbReference type="AlphaFoldDB" id="A0A1V2LD00"/>
<proteinExistence type="inferred from homology"/>